<gene>
    <name evidence="11" type="ORF">CIG1485E_1593</name>
</gene>
<dbReference type="eggNOG" id="COG0840">
    <property type="taxonomic scope" value="Bacteria"/>
</dbReference>
<dbReference type="Pfam" id="PF02743">
    <property type="entry name" value="dCache_1"/>
    <property type="match status" value="1"/>
</dbReference>
<evidence type="ECO:0000256" key="6">
    <source>
        <dbReference type="ARBA" id="ARBA00023136"/>
    </source>
</evidence>
<dbReference type="KEGG" id="caj:CIG1485E_1593"/>
<proteinExistence type="predicted"/>
<dbReference type="PANTHER" id="PTHR32089:SF112">
    <property type="entry name" value="LYSOZYME-LIKE PROTEIN-RELATED"/>
    <property type="match status" value="1"/>
</dbReference>
<dbReference type="CDD" id="cd18774">
    <property type="entry name" value="PDC2_HK_sensor"/>
    <property type="match status" value="1"/>
</dbReference>
<dbReference type="GO" id="GO:0005886">
    <property type="term" value="C:plasma membrane"/>
    <property type="evidence" value="ECO:0007669"/>
    <property type="project" value="UniProtKB-SubCell"/>
</dbReference>
<accession>A0A076FAZ8</accession>
<keyword evidence="6 9" id="KW-0472">Membrane</keyword>
<feature type="domain" description="Methyl-accepting transducer" evidence="10">
    <location>
        <begin position="440"/>
        <end position="653"/>
    </location>
</feature>
<dbReference type="EMBL" id="CP009043">
    <property type="protein sequence ID" value="AII15410.1"/>
    <property type="molecule type" value="Genomic_DNA"/>
</dbReference>
<keyword evidence="3" id="KW-0145">Chemotaxis</keyword>
<dbReference type="GO" id="GO:0006935">
    <property type="term" value="P:chemotaxis"/>
    <property type="evidence" value="ECO:0007669"/>
    <property type="project" value="UniProtKB-KW"/>
</dbReference>
<keyword evidence="12" id="KW-1185">Reference proteome</keyword>
<dbReference type="Gene3D" id="1.20.120.1530">
    <property type="match status" value="1"/>
</dbReference>
<dbReference type="Proteomes" id="UP000028486">
    <property type="component" value="Chromosome"/>
</dbReference>
<evidence type="ECO:0000313" key="11">
    <source>
        <dbReference type="EMBL" id="AII15410.1"/>
    </source>
</evidence>
<protein>
    <submittedName>
        <fullName evidence="11">Cache sensor-containing MCP-domain signal transduction protein</fullName>
    </submittedName>
</protein>
<comment type="subcellular location">
    <subcellularLocation>
        <location evidence="1">Cell membrane</location>
        <topology evidence="1">Multi-pass membrane protein</topology>
    </subcellularLocation>
</comment>
<dbReference type="SMART" id="SM00283">
    <property type="entry name" value="MA"/>
    <property type="match status" value="1"/>
</dbReference>
<evidence type="ECO:0000313" key="12">
    <source>
        <dbReference type="Proteomes" id="UP000028486"/>
    </source>
</evidence>
<dbReference type="InterPro" id="IPR004089">
    <property type="entry name" value="MCPsignal_dom"/>
</dbReference>
<dbReference type="CDD" id="cd12913">
    <property type="entry name" value="PDC1_MCP_like"/>
    <property type="match status" value="1"/>
</dbReference>
<dbReference type="OrthoDB" id="5348717at2"/>
<dbReference type="Pfam" id="PF00015">
    <property type="entry name" value="MCPsignal"/>
    <property type="match status" value="1"/>
</dbReference>
<evidence type="ECO:0000256" key="3">
    <source>
        <dbReference type="ARBA" id="ARBA00022500"/>
    </source>
</evidence>
<keyword evidence="4 9" id="KW-0812">Transmembrane</keyword>
<dbReference type="STRING" id="1244531.CIG2463D_1790"/>
<evidence type="ECO:0000256" key="8">
    <source>
        <dbReference type="PROSITE-ProRule" id="PRU00284"/>
    </source>
</evidence>
<evidence type="ECO:0000256" key="5">
    <source>
        <dbReference type="ARBA" id="ARBA00022989"/>
    </source>
</evidence>
<feature type="transmembrane region" description="Helical" evidence="9">
    <location>
        <begin position="286"/>
        <end position="304"/>
    </location>
</feature>
<evidence type="ECO:0000256" key="9">
    <source>
        <dbReference type="SAM" id="Phobius"/>
    </source>
</evidence>
<name>A0A076FAZ8_9BACT</name>
<evidence type="ECO:0000259" key="10">
    <source>
        <dbReference type="PROSITE" id="PS50111"/>
    </source>
</evidence>
<dbReference type="PANTHER" id="PTHR32089">
    <property type="entry name" value="METHYL-ACCEPTING CHEMOTAXIS PROTEIN MCPB"/>
    <property type="match status" value="1"/>
</dbReference>
<dbReference type="PROSITE" id="PS50111">
    <property type="entry name" value="CHEMOTAXIS_TRANSDUC_2"/>
    <property type="match status" value="1"/>
</dbReference>
<keyword evidence="5 9" id="KW-1133">Transmembrane helix</keyword>
<dbReference type="SUPFAM" id="SSF103190">
    <property type="entry name" value="Sensory domain-like"/>
    <property type="match status" value="1"/>
</dbReference>
<dbReference type="InterPro" id="IPR029151">
    <property type="entry name" value="Sensor-like_sf"/>
</dbReference>
<keyword evidence="7 8" id="KW-0807">Transducer</keyword>
<organism evidence="11 12">
    <name type="scientific">Campylobacter iguaniorum</name>
    <dbReference type="NCBI Taxonomy" id="1244531"/>
    <lineage>
        <taxon>Bacteria</taxon>
        <taxon>Pseudomonadati</taxon>
        <taxon>Campylobacterota</taxon>
        <taxon>Epsilonproteobacteria</taxon>
        <taxon>Campylobacterales</taxon>
        <taxon>Campylobacteraceae</taxon>
        <taxon>Campylobacter</taxon>
    </lineage>
</organism>
<dbReference type="AlphaFoldDB" id="A0A076FAZ8"/>
<evidence type="ECO:0000256" key="4">
    <source>
        <dbReference type="ARBA" id="ARBA00022692"/>
    </source>
</evidence>
<reference evidence="12" key="1">
    <citation type="journal article" date="2014" name="Genome Announc.">
        <title>Complete Genome Sequence of Campylobacter iguaniorum Strain 1485ET, Isolated from a Bearded Dragon (Pogona vitticeps).</title>
        <authorList>
            <person name="Gilbert M.J."/>
            <person name="Miller W.G."/>
            <person name="Yee E."/>
            <person name="Kik M."/>
            <person name="Wagenaar J.A."/>
            <person name="Duim B."/>
        </authorList>
    </citation>
    <scope>NUCLEOTIDE SEQUENCE [LARGE SCALE GENOMIC DNA]</scope>
    <source>
        <strain evidence="12">1485E</strain>
    </source>
</reference>
<evidence type="ECO:0000256" key="1">
    <source>
        <dbReference type="ARBA" id="ARBA00004651"/>
    </source>
</evidence>
<evidence type="ECO:0000256" key="7">
    <source>
        <dbReference type="ARBA" id="ARBA00023224"/>
    </source>
</evidence>
<dbReference type="PATRIC" id="fig|1244531.5.peg.1794"/>
<sequence length="653" mass="72707">MILSKSIAAKVTASVVALFAILFVILTYINYSDARDNSLELLNVERTKAINATQTILKENIGTSIEEIENLVNLIAKSDLQDDNILNMLKIAKETSGFALLYLGMSDNGVVYYSDGRTRYPDANYDPRKRGWYQEAVKQNKTIITDPYVSNSTGEYTITIAKPLYVNNKMVGVVSGDFSTVELSKDIIEIGKVDDGYILIMNNEGKILVDADSKFIGKTPNFTKELLQKLQAKDFDKFGRVSYAYEDGSQKISRCQQTGYNNWLVCTVMDSNYFDKQTDKILEKQIILVVIFLIFSAFTVWFLIKNSLKPLHTIVDGLTDFFDFLHHKNDNPKVIEIKTNDEFGIISKLINENIANVKSALDQDDKAVNESLTRAKEVESGNLSVRIINTPYSPGLRQLRDVLNNMLDVLQAKIGKDINVIQKTFDDFKNLDFTSSISDANGEVEKVTNLLGSQITNMLRDNLAQANNLQEKANDLKTYVSSLNEGAKSQAESLQESAAAVEEMSSSMNSINERASEVIKQSEDIKNIITIIRDIADQTNLLALNAAIEAARAGEHGRGFAVVADEVRKLAERTQKSLGEIEANVNILSQSINEMSQSIGEQTEAINQINQAVVSVDELTKQNVDIASNSNRVTTEVEKIADIIVSEVKKKKF</sequence>
<dbReference type="Gene3D" id="3.30.450.20">
    <property type="entry name" value="PAS domain"/>
    <property type="match status" value="2"/>
</dbReference>
<dbReference type="HOGENOM" id="CLU_000445_107_30_7"/>
<feature type="transmembrane region" description="Helical" evidence="9">
    <location>
        <begin position="12"/>
        <end position="31"/>
    </location>
</feature>
<dbReference type="SUPFAM" id="SSF58104">
    <property type="entry name" value="Methyl-accepting chemotaxis protein (MCP) signaling domain"/>
    <property type="match status" value="1"/>
</dbReference>
<dbReference type="GO" id="GO:0007165">
    <property type="term" value="P:signal transduction"/>
    <property type="evidence" value="ECO:0007669"/>
    <property type="project" value="UniProtKB-KW"/>
</dbReference>
<keyword evidence="2" id="KW-1003">Cell membrane</keyword>
<dbReference type="Gene3D" id="1.10.287.950">
    <property type="entry name" value="Methyl-accepting chemotaxis protein"/>
    <property type="match status" value="1"/>
</dbReference>
<evidence type="ECO:0000256" key="2">
    <source>
        <dbReference type="ARBA" id="ARBA00022475"/>
    </source>
</evidence>
<dbReference type="InterPro" id="IPR033479">
    <property type="entry name" value="dCache_1"/>
</dbReference>